<sequence length="217" mass="23347">MEISGFSAGPFRTNTYVVSGGGRAVVVDPGMHTRNFLVSKLNKEGLAPEAILLTHGHIDHTRDAGDLAAAWQCPVYIHADDAFMLDRGEGVSEQSRQLFDADSMTPIEDLRFFVDGEVYDFVGESFTVRHAPGHSPGSVLLEHAEMVLVGDVVFRGSIGRTDLPHSDDAAMQASLQDVVLPLADSLALLPGHGPTTSMAVERASNPFLIPRNLRGTL</sequence>
<keyword evidence="7" id="KW-1185">Reference proteome</keyword>
<dbReference type="Gene3D" id="3.60.15.10">
    <property type="entry name" value="Ribonuclease Z/Hydroxyacylglutathione hydrolase-like"/>
    <property type="match status" value="1"/>
</dbReference>
<dbReference type="InterPro" id="IPR001279">
    <property type="entry name" value="Metallo-B-lactamas"/>
</dbReference>
<evidence type="ECO:0000313" key="6">
    <source>
        <dbReference type="EMBL" id="AKK11228.1"/>
    </source>
</evidence>
<dbReference type="PANTHER" id="PTHR46233">
    <property type="entry name" value="HYDROXYACYLGLUTATHIONE HYDROLASE GLOC"/>
    <property type="match status" value="1"/>
</dbReference>
<evidence type="ECO:0000256" key="3">
    <source>
        <dbReference type="ARBA" id="ARBA00022801"/>
    </source>
</evidence>
<reference evidence="6 7" key="1">
    <citation type="journal article" date="2015" name="Genome Announc.">
        <title>Virulence Factor Genes Detected in the Complete Genome Sequence of Corynebacterium uterequi DSM 45634, Isolated from the Uterus of a Maiden Mare.</title>
        <authorList>
            <person name="Ruckert C."/>
            <person name="Kriete M."/>
            <person name="Jaenicke S."/>
            <person name="Winkler A."/>
            <person name="Tauch A."/>
        </authorList>
    </citation>
    <scope>NUCLEOTIDE SEQUENCE [LARGE SCALE GENOMIC DNA]</scope>
    <source>
        <strain evidence="6 7">DSM 45634</strain>
    </source>
</reference>
<evidence type="ECO:0000256" key="1">
    <source>
        <dbReference type="ARBA" id="ARBA00001947"/>
    </source>
</evidence>
<dbReference type="Pfam" id="PF00753">
    <property type="entry name" value="Lactamase_B"/>
    <property type="match status" value="1"/>
</dbReference>
<dbReference type="GO" id="GO:0046872">
    <property type="term" value="F:metal ion binding"/>
    <property type="evidence" value="ECO:0007669"/>
    <property type="project" value="UniProtKB-KW"/>
</dbReference>
<dbReference type="InterPro" id="IPR036866">
    <property type="entry name" value="RibonucZ/Hydroxyglut_hydro"/>
</dbReference>
<keyword evidence="2" id="KW-0479">Metal-binding</keyword>
<dbReference type="RefSeq" id="WP_047259679.1">
    <property type="nucleotide sequence ID" value="NZ_CP011546.1"/>
</dbReference>
<reference evidence="7" key="2">
    <citation type="submission" date="2015-05" db="EMBL/GenBank/DDBJ databases">
        <title>Complete genome sequence of Corynebacterium uterequi DSM 45634, isolated from the uterus of a maiden mare.</title>
        <authorList>
            <person name="Ruckert C."/>
            <person name="Albersmeier A."/>
            <person name="Winkler A."/>
            <person name="Tauch A."/>
        </authorList>
    </citation>
    <scope>NUCLEOTIDE SEQUENCE [LARGE SCALE GENOMIC DNA]</scope>
    <source>
        <strain evidence="7">DSM 45634</strain>
    </source>
</reference>
<dbReference type="GO" id="GO:0016787">
    <property type="term" value="F:hydrolase activity"/>
    <property type="evidence" value="ECO:0007669"/>
    <property type="project" value="UniProtKB-KW"/>
</dbReference>
<keyword evidence="4" id="KW-0862">Zinc</keyword>
<dbReference type="SUPFAM" id="SSF56281">
    <property type="entry name" value="Metallo-hydrolase/oxidoreductase"/>
    <property type="match status" value="1"/>
</dbReference>
<dbReference type="CDD" id="cd06262">
    <property type="entry name" value="metallo-hydrolase-like_MBL-fold"/>
    <property type="match status" value="1"/>
</dbReference>
<dbReference type="AlphaFoldDB" id="A0A0G3HH35"/>
<proteinExistence type="predicted"/>
<dbReference type="STRING" id="1072256.CUTER_06160"/>
<name>A0A0G3HH35_9CORY</name>
<comment type="cofactor">
    <cofactor evidence="1">
        <name>Zn(2+)</name>
        <dbReference type="ChEBI" id="CHEBI:29105"/>
    </cofactor>
</comment>
<accession>A0A0G3HH35</accession>
<feature type="domain" description="Metallo-beta-lactamase" evidence="5">
    <location>
        <begin position="12"/>
        <end position="192"/>
    </location>
</feature>
<dbReference type="SMART" id="SM00849">
    <property type="entry name" value="Lactamase_B"/>
    <property type="match status" value="1"/>
</dbReference>
<evidence type="ECO:0000256" key="4">
    <source>
        <dbReference type="ARBA" id="ARBA00022833"/>
    </source>
</evidence>
<dbReference type="PATRIC" id="fig|1072256.5.peg.1222"/>
<gene>
    <name evidence="6" type="ORF">CUTER_06160</name>
</gene>
<dbReference type="Proteomes" id="UP000035548">
    <property type="component" value="Chromosome"/>
</dbReference>
<dbReference type="KEGG" id="cut:CUTER_06160"/>
<keyword evidence="3 6" id="KW-0378">Hydrolase</keyword>
<evidence type="ECO:0000256" key="2">
    <source>
        <dbReference type="ARBA" id="ARBA00022723"/>
    </source>
</evidence>
<protein>
    <submittedName>
        <fullName evidence="6">Zn-dependent hydrolase, glyoxylase</fullName>
    </submittedName>
</protein>
<dbReference type="OrthoDB" id="9802991at2"/>
<organism evidence="6 7">
    <name type="scientific">Corynebacterium uterequi</name>
    <dbReference type="NCBI Taxonomy" id="1072256"/>
    <lineage>
        <taxon>Bacteria</taxon>
        <taxon>Bacillati</taxon>
        <taxon>Actinomycetota</taxon>
        <taxon>Actinomycetes</taxon>
        <taxon>Mycobacteriales</taxon>
        <taxon>Corynebacteriaceae</taxon>
        <taxon>Corynebacterium</taxon>
    </lineage>
</organism>
<evidence type="ECO:0000259" key="5">
    <source>
        <dbReference type="SMART" id="SM00849"/>
    </source>
</evidence>
<dbReference type="EMBL" id="CP011546">
    <property type="protein sequence ID" value="AKK11228.1"/>
    <property type="molecule type" value="Genomic_DNA"/>
</dbReference>
<dbReference type="PANTHER" id="PTHR46233:SF3">
    <property type="entry name" value="HYDROXYACYLGLUTATHIONE HYDROLASE GLOC"/>
    <property type="match status" value="1"/>
</dbReference>
<evidence type="ECO:0000313" key="7">
    <source>
        <dbReference type="Proteomes" id="UP000035548"/>
    </source>
</evidence>
<dbReference type="InterPro" id="IPR051453">
    <property type="entry name" value="MBL_Glyoxalase_II"/>
</dbReference>